<evidence type="ECO:0000256" key="1">
    <source>
        <dbReference type="ARBA" id="ARBA00022821"/>
    </source>
</evidence>
<name>A0A9D3UX26_9ROSI</name>
<dbReference type="OrthoDB" id="1708560at2759"/>
<evidence type="ECO:0000259" key="2">
    <source>
        <dbReference type="Pfam" id="PF00931"/>
    </source>
</evidence>
<feature type="domain" description="NB-ARC" evidence="2">
    <location>
        <begin position="16"/>
        <end position="109"/>
    </location>
</feature>
<protein>
    <recommendedName>
        <fullName evidence="2">NB-ARC domain-containing protein</fullName>
    </recommendedName>
</protein>
<dbReference type="GO" id="GO:0043531">
    <property type="term" value="F:ADP binding"/>
    <property type="evidence" value="ECO:0007669"/>
    <property type="project" value="InterPro"/>
</dbReference>
<dbReference type="Proteomes" id="UP000828251">
    <property type="component" value="Unassembled WGS sequence"/>
</dbReference>
<evidence type="ECO:0000313" key="3">
    <source>
        <dbReference type="EMBL" id="KAH1063644.1"/>
    </source>
</evidence>
<reference evidence="3 4" key="1">
    <citation type="journal article" date="2021" name="Plant Biotechnol. J.">
        <title>Multi-omics assisted identification of the key and species-specific regulatory components of drought-tolerant mechanisms in Gossypium stocksii.</title>
        <authorList>
            <person name="Yu D."/>
            <person name="Ke L."/>
            <person name="Zhang D."/>
            <person name="Wu Y."/>
            <person name="Sun Y."/>
            <person name="Mei J."/>
            <person name="Sun J."/>
            <person name="Sun Y."/>
        </authorList>
    </citation>
    <scope>NUCLEOTIDE SEQUENCE [LARGE SCALE GENOMIC DNA]</scope>
    <source>
        <strain evidence="4">cv. E1</strain>
        <tissue evidence="3">Leaf</tissue>
    </source>
</reference>
<dbReference type="GO" id="GO:0006952">
    <property type="term" value="P:defense response"/>
    <property type="evidence" value="ECO:0007669"/>
    <property type="project" value="UniProtKB-KW"/>
</dbReference>
<dbReference type="EMBL" id="JAIQCV010000009">
    <property type="protein sequence ID" value="KAH1063644.1"/>
    <property type="molecule type" value="Genomic_DNA"/>
</dbReference>
<dbReference type="InterPro" id="IPR002182">
    <property type="entry name" value="NB-ARC"/>
</dbReference>
<sequence length="116" mass="12668">MDGAVEYLGRANEKPEILELLQSNNSDGVCVLSIVGLGGMGKTTLAQLVYDDPSINESFDHKAWVCVSDEFDAVNITKTILKSIDADSRDVNDLNLLQAKMKGKLSGKRKDEPQNL</sequence>
<dbReference type="Pfam" id="PF00931">
    <property type="entry name" value="NB-ARC"/>
    <property type="match status" value="1"/>
</dbReference>
<comment type="caution">
    <text evidence="3">The sequence shown here is derived from an EMBL/GenBank/DDBJ whole genome shotgun (WGS) entry which is preliminary data.</text>
</comment>
<proteinExistence type="predicted"/>
<keyword evidence="4" id="KW-1185">Reference proteome</keyword>
<organism evidence="3 4">
    <name type="scientific">Gossypium stocksii</name>
    <dbReference type="NCBI Taxonomy" id="47602"/>
    <lineage>
        <taxon>Eukaryota</taxon>
        <taxon>Viridiplantae</taxon>
        <taxon>Streptophyta</taxon>
        <taxon>Embryophyta</taxon>
        <taxon>Tracheophyta</taxon>
        <taxon>Spermatophyta</taxon>
        <taxon>Magnoliopsida</taxon>
        <taxon>eudicotyledons</taxon>
        <taxon>Gunneridae</taxon>
        <taxon>Pentapetalae</taxon>
        <taxon>rosids</taxon>
        <taxon>malvids</taxon>
        <taxon>Malvales</taxon>
        <taxon>Malvaceae</taxon>
        <taxon>Malvoideae</taxon>
        <taxon>Gossypium</taxon>
    </lineage>
</organism>
<accession>A0A9D3UX26</accession>
<dbReference type="InterPro" id="IPR027417">
    <property type="entry name" value="P-loop_NTPase"/>
</dbReference>
<dbReference type="PANTHER" id="PTHR36766">
    <property type="entry name" value="PLANT BROAD-SPECTRUM MILDEW RESISTANCE PROTEIN RPW8"/>
    <property type="match status" value="1"/>
</dbReference>
<evidence type="ECO:0000313" key="4">
    <source>
        <dbReference type="Proteomes" id="UP000828251"/>
    </source>
</evidence>
<dbReference type="PANTHER" id="PTHR36766:SF51">
    <property type="entry name" value="DISEASE RESISTANCE RPP13-LIKE PROTEIN 1"/>
    <property type="match status" value="1"/>
</dbReference>
<keyword evidence="1" id="KW-0611">Plant defense</keyword>
<gene>
    <name evidence="3" type="ORF">J1N35_028631</name>
</gene>
<dbReference type="AlphaFoldDB" id="A0A9D3UX26"/>
<dbReference type="Gene3D" id="3.40.50.300">
    <property type="entry name" value="P-loop containing nucleotide triphosphate hydrolases"/>
    <property type="match status" value="1"/>
</dbReference>
<dbReference type="SUPFAM" id="SSF52540">
    <property type="entry name" value="P-loop containing nucleoside triphosphate hydrolases"/>
    <property type="match status" value="1"/>
</dbReference>